<organism evidence="2">
    <name type="scientific">Puccinia triticina (isolate 1-1 / race 1 (BBBD))</name>
    <name type="common">Brown leaf rust fungus</name>
    <dbReference type="NCBI Taxonomy" id="630390"/>
    <lineage>
        <taxon>Eukaryota</taxon>
        <taxon>Fungi</taxon>
        <taxon>Dikarya</taxon>
        <taxon>Basidiomycota</taxon>
        <taxon>Pucciniomycotina</taxon>
        <taxon>Pucciniomycetes</taxon>
        <taxon>Pucciniales</taxon>
        <taxon>Pucciniaceae</taxon>
        <taxon>Puccinia</taxon>
    </lineage>
</organism>
<evidence type="ECO:0000313" key="3">
    <source>
        <dbReference type="EnsemblFungi" id="PTTG_28314-t43_1-p1"/>
    </source>
</evidence>
<dbReference type="EMBL" id="ADAS02000101">
    <property type="protein sequence ID" value="OAV90416.1"/>
    <property type="molecule type" value="Genomic_DNA"/>
</dbReference>
<feature type="compositionally biased region" description="Basic residues" evidence="1">
    <location>
        <begin position="327"/>
        <end position="337"/>
    </location>
</feature>
<reference evidence="2" key="2">
    <citation type="submission" date="2016-05" db="EMBL/GenBank/DDBJ databases">
        <title>Comparative analysis highlights variable genome content of wheat rusts and divergence of the mating loci.</title>
        <authorList>
            <person name="Cuomo C.A."/>
            <person name="Bakkeren G."/>
            <person name="Szabo L."/>
            <person name="Khalil H."/>
            <person name="Joly D."/>
            <person name="Goldberg J."/>
            <person name="Young S."/>
            <person name="Zeng Q."/>
            <person name="Fellers J."/>
        </authorList>
    </citation>
    <scope>NUCLEOTIDE SEQUENCE [LARGE SCALE GENOMIC DNA]</scope>
    <source>
        <strain evidence="2">1-1 BBBD Race 1</strain>
    </source>
</reference>
<accession>A0A180GCF4</accession>
<gene>
    <name evidence="2" type="ORF">PTTG_28314</name>
</gene>
<name>A0A180GCF4_PUCT1</name>
<reference evidence="3" key="4">
    <citation type="submission" date="2025-05" db="UniProtKB">
        <authorList>
            <consortium name="EnsemblFungi"/>
        </authorList>
    </citation>
    <scope>IDENTIFICATION</scope>
    <source>
        <strain evidence="3">isolate 1-1 / race 1 (BBBD)</strain>
    </source>
</reference>
<feature type="compositionally biased region" description="Basic and acidic residues" evidence="1">
    <location>
        <begin position="312"/>
        <end position="326"/>
    </location>
</feature>
<keyword evidence="4" id="KW-1185">Reference proteome</keyword>
<evidence type="ECO:0000313" key="2">
    <source>
        <dbReference type="EMBL" id="OAV90416.1"/>
    </source>
</evidence>
<protein>
    <submittedName>
        <fullName evidence="2 3">Uncharacterized protein</fullName>
    </submittedName>
</protein>
<evidence type="ECO:0000313" key="4">
    <source>
        <dbReference type="Proteomes" id="UP000005240"/>
    </source>
</evidence>
<reference evidence="2" key="1">
    <citation type="submission" date="2009-11" db="EMBL/GenBank/DDBJ databases">
        <authorList>
            <consortium name="The Broad Institute Genome Sequencing Platform"/>
            <person name="Ward D."/>
            <person name="Feldgarden M."/>
            <person name="Earl A."/>
            <person name="Young S.K."/>
            <person name="Zeng Q."/>
            <person name="Koehrsen M."/>
            <person name="Alvarado L."/>
            <person name="Berlin A."/>
            <person name="Bochicchio J."/>
            <person name="Borenstein D."/>
            <person name="Chapman S.B."/>
            <person name="Chen Z."/>
            <person name="Engels R."/>
            <person name="Freedman E."/>
            <person name="Gellesch M."/>
            <person name="Goldberg J."/>
            <person name="Griggs A."/>
            <person name="Gujja S."/>
            <person name="Heilman E."/>
            <person name="Heiman D."/>
            <person name="Hepburn T."/>
            <person name="Howarth C."/>
            <person name="Jen D."/>
            <person name="Larson L."/>
            <person name="Lewis B."/>
            <person name="Mehta T."/>
            <person name="Park D."/>
            <person name="Pearson M."/>
            <person name="Roberts A."/>
            <person name="Saif S."/>
            <person name="Shea T."/>
            <person name="Shenoy N."/>
            <person name="Sisk P."/>
            <person name="Stolte C."/>
            <person name="Sykes S."/>
            <person name="Thomson T."/>
            <person name="Walk T."/>
            <person name="White J."/>
            <person name="Yandava C."/>
            <person name="Izard J."/>
            <person name="Baranova O.V."/>
            <person name="Blanton J.M."/>
            <person name="Tanner A.C."/>
            <person name="Dewhirst F.E."/>
            <person name="Haas B."/>
            <person name="Nusbaum C."/>
            <person name="Birren B."/>
        </authorList>
    </citation>
    <scope>NUCLEOTIDE SEQUENCE [LARGE SCALE GENOMIC DNA]</scope>
    <source>
        <strain evidence="2">1-1 BBBD Race 1</strain>
    </source>
</reference>
<dbReference type="EnsemblFungi" id="PTTG_28314-t43_1">
    <property type="protein sequence ID" value="PTTG_28314-t43_1-p1"/>
    <property type="gene ID" value="PTTG_28314"/>
</dbReference>
<feature type="region of interest" description="Disordered" evidence="1">
    <location>
        <begin position="312"/>
        <end position="339"/>
    </location>
</feature>
<proteinExistence type="predicted"/>
<dbReference type="AlphaFoldDB" id="A0A180GCF4"/>
<dbReference type="VEuPathDB" id="FungiDB:PTTG_28314"/>
<dbReference type="Proteomes" id="UP000005240">
    <property type="component" value="Unassembled WGS sequence"/>
</dbReference>
<evidence type="ECO:0000256" key="1">
    <source>
        <dbReference type="SAM" id="MobiDB-lite"/>
    </source>
</evidence>
<reference evidence="3 4" key="3">
    <citation type="journal article" date="2017" name="G3 (Bethesda)">
        <title>Comparative analysis highlights variable genome content of wheat rusts and divergence of the mating loci.</title>
        <authorList>
            <person name="Cuomo C.A."/>
            <person name="Bakkeren G."/>
            <person name="Khalil H.B."/>
            <person name="Panwar V."/>
            <person name="Joly D."/>
            <person name="Linning R."/>
            <person name="Sakthikumar S."/>
            <person name="Song X."/>
            <person name="Adiconis X."/>
            <person name="Fan L."/>
            <person name="Goldberg J.M."/>
            <person name="Levin J.Z."/>
            <person name="Young S."/>
            <person name="Zeng Q."/>
            <person name="Anikster Y."/>
            <person name="Bruce M."/>
            <person name="Wang M."/>
            <person name="Yin C."/>
            <person name="McCallum B."/>
            <person name="Szabo L.J."/>
            <person name="Hulbert S."/>
            <person name="Chen X."/>
            <person name="Fellers J.P."/>
        </authorList>
    </citation>
    <scope>NUCLEOTIDE SEQUENCE</scope>
    <source>
        <strain evidence="4">Isolate 1-1 / race 1 (BBBD)</strain>
        <strain evidence="3">isolate 1-1 / race 1 (BBBD)</strain>
    </source>
</reference>
<sequence>MPPKKTAPLPAAEVQEVKPAPPVVGLQYSEDEVEAMTTGERLWYDNHRDLPECQEDLIGYDSGSACFTCDSNVTEMLMRPAPPVAAEPLRLRYEEDPLKLLKGWPEEHPRFKGGPGDDAVTWLSRLAVILSDRRAHPEIWHTVAGQRLGGKAFDDHSDAALDCTRPNDWAVGTSSAGPARELDALQQGPNETLQAFYARFLAWMSRARAHGFQFDPITCFIKRLNKGLSRKVSEEISRAEVRRERLDMSQVVCTAMDYDSLYRATSAVASTSSGSGKRRSDEASSRAGKKKLYSYNCRSKNHLLADCREEKTDRQKAYEAKHPPIDKKKKKEKKSSRHPVTAPILTLLLLRRGRFWR</sequence>